<organism evidence="5 6">
    <name type="scientific">Serratia odorifera</name>
    <dbReference type="NCBI Taxonomy" id="618"/>
    <lineage>
        <taxon>Bacteria</taxon>
        <taxon>Pseudomonadati</taxon>
        <taxon>Pseudomonadota</taxon>
        <taxon>Gammaproteobacteria</taxon>
        <taxon>Enterobacterales</taxon>
        <taxon>Yersiniaceae</taxon>
        <taxon>Serratia</taxon>
    </lineage>
</organism>
<dbReference type="Pfam" id="PF13377">
    <property type="entry name" value="Peripla_BP_3"/>
    <property type="match status" value="1"/>
</dbReference>
<dbReference type="InterPro" id="IPR046335">
    <property type="entry name" value="LacI/GalR-like_sensor"/>
</dbReference>
<dbReference type="GO" id="GO:0003677">
    <property type="term" value="F:DNA binding"/>
    <property type="evidence" value="ECO:0007669"/>
    <property type="project" value="UniProtKB-KW"/>
</dbReference>
<sequence length="57" mass="6270">MTSHSPLSPPYQLTTLRQDTDALASTAVALLVSRIRHFDQPAVRKSVPVELIVRQSA</sequence>
<dbReference type="KEGG" id="sof:NCTC11214_01748"/>
<dbReference type="EMBL" id="LR134117">
    <property type="protein sequence ID" value="VDZ55438.1"/>
    <property type="molecule type" value="Genomic_DNA"/>
</dbReference>
<accession>A0A3S4DGP1</accession>
<reference evidence="5 6" key="1">
    <citation type="submission" date="2018-12" db="EMBL/GenBank/DDBJ databases">
        <authorList>
            <consortium name="Pathogen Informatics"/>
        </authorList>
    </citation>
    <scope>NUCLEOTIDE SEQUENCE [LARGE SCALE GENOMIC DNA]</scope>
    <source>
        <strain evidence="5 6">NCTC11214</strain>
    </source>
</reference>
<evidence type="ECO:0000256" key="1">
    <source>
        <dbReference type="ARBA" id="ARBA00023015"/>
    </source>
</evidence>
<evidence type="ECO:0000256" key="2">
    <source>
        <dbReference type="ARBA" id="ARBA00023125"/>
    </source>
</evidence>
<evidence type="ECO:0000259" key="4">
    <source>
        <dbReference type="Pfam" id="PF13377"/>
    </source>
</evidence>
<dbReference type="AlphaFoldDB" id="A0A3S4DGP1"/>
<evidence type="ECO:0000256" key="3">
    <source>
        <dbReference type="ARBA" id="ARBA00023163"/>
    </source>
</evidence>
<protein>
    <recommendedName>
        <fullName evidence="4">Transcriptional regulator LacI/GalR-like sensor domain-containing protein</fullName>
    </recommendedName>
</protein>
<keyword evidence="3" id="KW-0804">Transcription</keyword>
<proteinExistence type="predicted"/>
<evidence type="ECO:0000313" key="5">
    <source>
        <dbReference type="EMBL" id="VDZ55438.1"/>
    </source>
</evidence>
<evidence type="ECO:0000313" key="6">
    <source>
        <dbReference type="Proteomes" id="UP000281391"/>
    </source>
</evidence>
<keyword evidence="1" id="KW-0805">Transcription regulation</keyword>
<dbReference type="SUPFAM" id="SSF53822">
    <property type="entry name" value="Periplasmic binding protein-like I"/>
    <property type="match status" value="1"/>
</dbReference>
<dbReference type="Gene3D" id="3.40.50.2300">
    <property type="match status" value="1"/>
</dbReference>
<name>A0A3S4DGP1_SEROD</name>
<keyword evidence="2" id="KW-0238">DNA-binding</keyword>
<gene>
    <name evidence="5" type="ORF">NCTC11214_01748</name>
</gene>
<dbReference type="InterPro" id="IPR028082">
    <property type="entry name" value="Peripla_BP_I"/>
</dbReference>
<dbReference type="Proteomes" id="UP000281391">
    <property type="component" value="Chromosome"/>
</dbReference>
<feature type="domain" description="Transcriptional regulator LacI/GalR-like sensor" evidence="4">
    <location>
        <begin position="7"/>
        <end position="56"/>
    </location>
</feature>